<comment type="caution">
    <text evidence="9">The sequence shown here is derived from an EMBL/GenBank/DDBJ whole genome shotgun (WGS) entry which is preliminary data.</text>
</comment>
<accession>A0A8S3G2Z7</accession>
<feature type="domain" description="Amine oxidase" evidence="8">
    <location>
        <begin position="8"/>
        <end position="154"/>
    </location>
</feature>
<dbReference type="SUPFAM" id="SSF51905">
    <property type="entry name" value="FAD/NAD(P)-binding domain"/>
    <property type="match status" value="1"/>
</dbReference>
<dbReference type="PANTHER" id="PTHR10742">
    <property type="entry name" value="FLAVIN MONOAMINE OXIDASE"/>
    <property type="match status" value="1"/>
</dbReference>
<dbReference type="Proteomes" id="UP000681967">
    <property type="component" value="Unassembled WGS sequence"/>
</dbReference>
<name>A0A8S3G2Z7_9BILA</name>
<evidence type="ECO:0000256" key="4">
    <source>
        <dbReference type="ARBA" id="ARBA00022490"/>
    </source>
</evidence>
<dbReference type="InterPro" id="IPR036188">
    <property type="entry name" value="FAD/NAD-bd_sf"/>
</dbReference>
<evidence type="ECO:0000256" key="7">
    <source>
        <dbReference type="ARBA" id="ARBA00023002"/>
    </source>
</evidence>
<evidence type="ECO:0000313" key="9">
    <source>
        <dbReference type="EMBL" id="CAF5148780.1"/>
    </source>
</evidence>
<keyword evidence="5" id="KW-0285">Flavoprotein</keyword>
<evidence type="ECO:0000313" key="10">
    <source>
        <dbReference type="Proteomes" id="UP000681967"/>
    </source>
</evidence>
<comment type="cofactor">
    <cofactor evidence="1">
        <name>FAD</name>
        <dbReference type="ChEBI" id="CHEBI:57692"/>
    </cofactor>
</comment>
<evidence type="ECO:0000256" key="3">
    <source>
        <dbReference type="ARBA" id="ARBA00005995"/>
    </source>
</evidence>
<evidence type="ECO:0000256" key="5">
    <source>
        <dbReference type="ARBA" id="ARBA00022630"/>
    </source>
</evidence>
<dbReference type="SUPFAM" id="SSF54373">
    <property type="entry name" value="FAD-linked reductases, C-terminal domain"/>
    <property type="match status" value="1"/>
</dbReference>
<evidence type="ECO:0000256" key="6">
    <source>
        <dbReference type="ARBA" id="ARBA00022827"/>
    </source>
</evidence>
<dbReference type="InterPro" id="IPR050281">
    <property type="entry name" value="Flavin_monoamine_oxidase"/>
</dbReference>
<dbReference type="InterPro" id="IPR002937">
    <property type="entry name" value="Amino_oxidase"/>
</dbReference>
<dbReference type="Gene3D" id="3.90.660.10">
    <property type="match status" value="1"/>
</dbReference>
<evidence type="ECO:0000256" key="1">
    <source>
        <dbReference type="ARBA" id="ARBA00001974"/>
    </source>
</evidence>
<dbReference type="Pfam" id="PF01593">
    <property type="entry name" value="Amino_oxidase"/>
    <property type="match status" value="1"/>
</dbReference>
<gene>
    <name evidence="9" type="ORF">BYL167_LOCUS71829</name>
</gene>
<evidence type="ECO:0000256" key="2">
    <source>
        <dbReference type="ARBA" id="ARBA00004496"/>
    </source>
</evidence>
<keyword evidence="7" id="KW-0560">Oxidoreductase</keyword>
<comment type="subcellular location">
    <subcellularLocation>
        <location evidence="2">Cytoplasm</location>
    </subcellularLocation>
</comment>
<dbReference type="AlphaFoldDB" id="A0A8S3G2Z7"/>
<dbReference type="GO" id="GO:0005737">
    <property type="term" value="C:cytoplasm"/>
    <property type="evidence" value="ECO:0007669"/>
    <property type="project" value="UniProtKB-SubCell"/>
</dbReference>
<dbReference type="GO" id="GO:0046592">
    <property type="term" value="F:polyamine oxidase activity"/>
    <property type="evidence" value="ECO:0007669"/>
    <property type="project" value="TreeGrafter"/>
</dbReference>
<organism evidence="9 10">
    <name type="scientific">Rotaria magnacalcarata</name>
    <dbReference type="NCBI Taxonomy" id="392030"/>
    <lineage>
        <taxon>Eukaryota</taxon>
        <taxon>Metazoa</taxon>
        <taxon>Spiralia</taxon>
        <taxon>Gnathifera</taxon>
        <taxon>Rotifera</taxon>
        <taxon>Eurotatoria</taxon>
        <taxon>Bdelloidea</taxon>
        <taxon>Philodinida</taxon>
        <taxon>Philodinidae</taxon>
        <taxon>Rotaria</taxon>
    </lineage>
</organism>
<dbReference type="EMBL" id="CAJOBH010256478">
    <property type="protein sequence ID" value="CAF5148780.1"/>
    <property type="molecule type" value="Genomic_DNA"/>
</dbReference>
<feature type="non-terminal residue" evidence="9">
    <location>
        <position position="1"/>
    </location>
</feature>
<evidence type="ECO:0000259" key="8">
    <source>
        <dbReference type="Pfam" id="PF01593"/>
    </source>
</evidence>
<protein>
    <recommendedName>
        <fullName evidence="8">Amine oxidase domain-containing protein</fullName>
    </recommendedName>
</protein>
<reference evidence="9" key="1">
    <citation type="submission" date="2021-02" db="EMBL/GenBank/DDBJ databases">
        <authorList>
            <person name="Nowell W R."/>
        </authorList>
    </citation>
    <scope>NUCLEOTIDE SEQUENCE</scope>
</reference>
<comment type="similarity">
    <text evidence="3">Belongs to the flavin monoamine oxidase family.</text>
</comment>
<keyword evidence="6" id="KW-0274">FAD</keyword>
<keyword evidence="4" id="KW-0963">Cytoplasm</keyword>
<dbReference type="Gene3D" id="3.50.50.60">
    <property type="entry name" value="FAD/NAD(P)-binding domain"/>
    <property type="match status" value="1"/>
</dbReference>
<dbReference type="PANTHER" id="PTHR10742:SF405">
    <property type="entry name" value="PEROXISOMAL N(1)-ACETYL-SPERMINE_SPERMIDINE OXIDASE"/>
    <property type="match status" value="1"/>
</dbReference>
<sequence>SEHEQETSTIVCDHIVWTSSLGYLKENFSSIFADEIELIEQKQDAINRLGFDTINKTVLIYEKRFWPDAVGKIMLLDRQKQKSIEFSDSLKTLIKIEQIDERVVNTIIEAVHRYDELRSTNVPILICWFGGSAAVLIEDINENIIGQICHEVLCYYLNLSSKLNKLNRVLK</sequence>
<proteinExistence type="inferred from homology"/>